<evidence type="ECO:0000313" key="10">
    <source>
        <dbReference type="EMBL" id="WAX58861.1"/>
    </source>
</evidence>
<protein>
    <recommendedName>
        <fullName evidence="4 5">Large ribosomal subunit protein uL24</fullName>
    </recommendedName>
</protein>
<dbReference type="PROSITE" id="PS01108">
    <property type="entry name" value="RIBOSOMAL_L24"/>
    <property type="match status" value="1"/>
</dbReference>
<evidence type="ECO:0000256" key="5">
    <source>
        <dbReference type="HAMAP-Rule" id="MF_01326"/>
    </source>
</evidence>
<name>A0ABY7K6G5_9ACTN</name>
<keyword evidence="2 5" id="KW-0689">Ribosomal protein</keyword>
<sequence length="105" mass="11181">MKIKKGDEVVVIAGKDRGVKGKVIAADPITNKVVVEGVNRVKKHTRLSTTSRGAKAGGIEHVEAAISASNVMVIDGEGKATRVGYRRDDESGKNVRVSRRSGKDI</sequence>
<evidence type="ECO:0000259" key="8">
    <source>
        <dbReference type="Pfam" id="PF00467"/>
    </source>
</evidence>
<comment type="similarity">
    <text evidence="1 5 6">Belongs to the universal ribosomal protein uL24 family.</text>
</comment>
<dbReference type="PANTHER" id="PTHR12903">
    <property type="entry name" value="MITOCHONDRIAL RIBOSOMAL PROTEIN L24"/>
    <property type="match status" value="1"/>
</dbReference>
<dbReference type="InterPro" id="IPR008991">
    <property type="entry name" value="Translation_prot_SH3-like_sf"/>
</dbReference>
<keyword evidence="5" id="KW-0694">RNA-binding</keyword>
<organism evidence="10 11">
    <name type="scientific">Jatrophihabitans cynanchi</name>
    <dbReference type="NCBI Taxonomy" id="2944128"/>
    <lineage>
        <taxon>Bacteria</taxon>
        <taxon>Bacillati</taxon>
        <taxon>Actinomycetota</taxon>
        <taxon>Actinomycetes</taxon>
        <taxon>Jatrophihabitantales</taxon>
        <taxon>Jatrophihabitantaceae</taxon>
        <taxon>Jatrophihabitans</taxon>
    </lineage>
</organism>
<dbReference type="InterPro" id="IPR041988">
    <property type="entry name" value="Ribosomal_uL24_KOW"/>
</dbReference>
<feature type="compositionally biased region" description="Basic residues" evidence="7">
    <location>
        <begin position="96"/>
        <end position="105"/>
    </location>
</feature>
<dbReference type="EMBL" id="CP097463">
    <property type="protein sequence ID" value="WAX58861.1"/>
    <property type="molecule type" value="Genomic_DNA"/>
</dbReference>
<evidence type="ECO:0000259" key="9">
    <source>
        <dbReference type="Pfam" id="PF17136"/>
    </source>
</evidence>
<dbReference type="InterPro" id="IPR014722">
    <property type="entry name" value="Rib_uL2_dom2"/>
</dbReference>
<keyword evidence="3 5" id="KW-0687">Ribonucleoprotein</keyword>
<dbReference type="Gene3D" id="2.30.30.30">
    <property type="match status" value="1"/>
</dbReference>
<evidence type="ECO:0000256" key="1">
    <source>
        <dbReference type="ARBA" id="ARBA00010618"/>
    </source>
</evidence>
<dbReference type="NCBIfam" id="TIGR01079">
    <property type="entry name" value="rplX_bact"/>
    <property type="match status" value="1"/>
</dbReference>
<gene>
    <name evidence="5 10" type="primary">rplX</name>
    <name evidence="10" type="ORF">M6B22_08875</name>
</gene>
<dbReference type="RefSeq" id="WP_269445402.1">
    <property type="nucleotide sequence ID" value="NZ_CP097463.1"/>
</dbReference>
<dbReference type="Pfam" id="PF00467">
    <property type="entry name" value="KOW"/>
    <property type="match status" value="1"/>
</dbReference>
<proteinExistence type="inferred from homology"/>
<evidence type="ECO:0000256" key="3">
    <source>
        <dbReference type="ARBA" id="ARBA00023274"/>
    </source>
</evidence>
<dbReference type="Pfam" id="PF17136">
    <property type="entry name" value="ribosomal_L24"/>
    <property type="match status" value="1"/>
</dbReference>
<comment type="function">
    <text evidence="5">One of two assembly initiator proteins, it binds directly to the 5'-end of the 23S rRNA, where it nucleates assembly of the 50S subunit.</text>
</comment>
<dbReference type="CDD" id="cd06089">
    <property type="entry name" value="KOW_RPL26"/>
    <property type="match status" value="1"/>
</dbReference>
<evidence type="ECO:0000313" key="11">
    <source>
        <dbReference type="Proteomes" id="UP001164693"/>
    </source>
</evidence>
<dbReference type="InterPro" id="IPR005825">
    <property type="entry name" value="Ribosomal_uL24_CS"/>
</dbReference>
<evidence type="ECO:0000256" key="4">
    <source>
        <dbReference type="ARBA" id="ARBA00035206"/>
    </source>
</evidence>
<feature type="region of interest" description="Disordered" evidence="7">
    <location>
        <begin position="84"/>
        <end position="105"/>
    </location>
</feature>
<dbReference type="InterPro" id="IPR003256">
    <property type="entry name" value="Ribosomal_uL24"/>
</dbReference>
<comment type="subunit">
    <text evidence="5">Part of the 50S ribosomal subunit.</text>
</comment>
<keyword evidence="5" id="KW-0699">rRNA-binding</keyword>
<keyword evidence="11" id="KW-1185">Reference proteome</keyword>
<dbReference type="HAMAP" id="MF_01326_B">
    <property type="entry name" value="Ribosomal_uL24_B"/>
    <property type="match status" value="1"/>
</dbReference>
<dbReference type="GO" id="GO:0005840">
    <property type="term" value="C:ribosome"/>
    <property type="evidence" value="ECO:0007669"/>
    <property type="project" value="UniProtKB-KW"/>
</dbReference>
<evidence type="ECO:0000256" key="6">
    <source>
        <dbReference type="RuleBase" id="RU003477"/>
    </source>
</evidence>
<reference evidence="10" key="1">
    <citation type="submission" date="2022-05" db="EMBL/GenBank/DDBJ databases">
        <title>Jatrophihabitans sp. SB3-54 whole genome sequence.</title>
        <authorList>
            <person name="Suh M.K."/>
            <person name="Eom M.K."/>
            <person name="Kim J.S."/>
            <person name="Kim H.S."/>
            <person name="Do H.E."/>
            <person name="Shin Y.K."/>
            <person name="Lee J.-S."/>
        </authorList>
    </citation>
    <scope>NUCLEOTIDE SEQUENCE</scope>
    <source>
        <strain evidence="10">SB3-54</strain>
    </source>
</reference>
<evidence type="ECO:0000256" key="7">
    <source>
        <dbReference type="SAM" id="MobiDB-lite"/>
    </source>
</evidence>
<feature type="compositionally biased region" description="Basic and acidic residues" evidence="7">
    <location>
        <begin position="84"/>
        <end position="93"/>
    </location>
</feature>
<evidence type="ECO:0000256" key="2">
    <source>
        <dbReference type="ARBA" id="ARBA00022980"/>
    </source>
</evidence>
<feature type="domain" description="Large ribosomal subunit protein uL24 C-terminal" evidence="9">
    <location>
        <begin position="38"/>
        <end position="105"/>
    </location>
</feature>
<dbReference type="InterPro" id="IPR057264">
    <property type="entry name" value="Ribosomal_uL24_C"/>
</dbReference>
<accession>A0ABY7K6G5</accession>
<dbReference type="Proteomes" id="UP001164693">
    <property type="component" value="Chromosome"/>
</dbReference>
<comment type="function">
    <text evidence="5">One of the proteins that surrounds the polypeptide exit tunnel on the outside of the subunit.</text>
</comment>
<dbReference type="InterPro" id="IPR005824">
    <property type="entry name" value="KOW"/>
</dbReference>
<dbReference type="SUPFAM" id="SSF50104">
    <property type="entry name" value="Translation proteins SH3-like domain"/>
    <property type="match status" value="1"/>
</dbReference>
<feature type="domain" description="KOW" evidence="8">
    <location>
        <begin position="5"/>
        <end position="36"/>
    </location>
</feature>